<evidence type="ECO:0000313" key="3">
    <source>
        <dbReference type="Proteomes" id="UP000297591"/>
    </source>
</evidence>
<gene>
    <name evidence="2" type="ORF">SXFG_00038</name>
</gene>
<evidence type="ECO:0000259" key="1">
    <source>
        <dbReference type="Pfam" id="PF14240"/>
    </source>
</evidence>
<evidence type="ECO:0000313" key="2">
    <source>
        <dbReference type="EMBL" id="AET72588.1"/>
    </source>
</evidence>
<reference evidence="2 3" key="1">
    <citation type="submission" date="2010-12" db="EMBL/GenBank/DDBJ databases">
        <title>The Genome Sequence of Synechococcus phage S-CAM8 0608SB47.</title>
        <authorList>
            <consortium name="The Broad Institute Genome Sequencing Platform"/>
            <person name="Henn M.R."/>
            <person name="Martiny J."/>
            <person name="Weihe C."/>
            <person name="Levin J."/>
            <person name="Malboeuf C."/>
            <person name="Casali M."/>
            <person name="Russ C."/>
            <person name="Lennon N."/>
            <person name="Chapman S.B."/>
            <person name="Erlich R."/>
            <person name="Young S.K."/>
            <person name="Yandava C."/>
            <person name="Zeng Q."/>
            <person name="Alvarado L."/>
            <person name="Anderson S."/>
            <person name="Berlin A."/>
            <person name="Chen Z."/>
            <person name="Freedman E."/>
            <person name="Gellesch M."/>
            <person name="Goldberg J."/>
            <person name="Green L."/>
            <person name="Griggs A."/>
            <person name="Gujja S."/>
            <person name="Heilman E.R."/>
            <person name="Heiman D."/>
            <person name="Hollinger A."/>
            <person name="Howarth C."/>
            <person name="Larson L."/>
            <person name="Mehta T."/>
            <person name="Pearson M."/>
            <person name="Roberts A."/>
            <person name="Ryan E."/>
            <person name="Saif S."/>
            <person name="Shea T."/>
            <person name="Shenoy N."/>
            <person name="Sisk P."/>
            <person name="Stolte C."/>
            <person name="Sykes S."/>
            <person name="White J."/>
            <person name="Haas B."/>
            <person name="Nusbaum C."/>
            <person name="Birren B."/>
        </authorList>
    </citation>
    <scope>NUCLEOTIDE SEQUENCE [LARGE SCALE GENOMIC DNA]</scope>
    <source>
        <strain evidence="2 3">0608SB47</strain>
    </source>
</reference>
<sequence length="1389" mass="149725">MARTVPGSGAVIEPIFDEVFGVRAVKVTNGGSGYDPADPPRLTITGCGTPEREALLYPIVDANSGRIIHVRVLDRGKGYDPLRLQIVPTSETPNVINSFNINRIWQSHPNSTTAGTFSGVTDRLSIVSDNHPKPSQYILAERQPGGSDDILDRTFDQTFIYRGGKDVPNPSTRPEQNDKVTGIFSNGTLLHTPEWGTDGNTPVGFSIDSVKYDYVKSANVYDAVTEAGIYYHQSKNAINEFSLANGVFDWGGLKQFTWNVKVEYGNILISVTNVDETLGSVEIGRLIDEIGGNASGEIAKIVRNNQNQITRLYLRNVTNTFADGDVLLGSNGFNVTISDDPISLNLYYIEFGQYAEKFGAFVPGQYYLAPENIQVKRNYLIIFNQTDSSNQLGAGHPLRMSTTTDGTLNGGSLYYNSTGSSAAPSTDYENEYQSIFVMNADESNRIYYHCAYHRYMSGYEGDEGYMILSSNTENEEIVNNYYAENYYQSDENDLNTIDKSRHVDGHSKILGMSFDGYPIYGPYGYTTNRTVGRMVSSYRLRTTNELSGGREEVVTASTITYAVTVSAGKYLFDASSVEFLELLRGKTYIFNQDDSTNDNNAILISSTDDGWHGADPSIIGNVANLYSGQGISYYLDGSEVTYTNYISGFAAASQREIRFEVPVDAPRLLYVFGYSTADLGIRIVQQGYKLGDLTQDYIYDTSVSGATLDEYNGKFGVTPEYPNGTYAYFMAETSSGEPQYPYVIGPKYYGVPLFEGDVVPNISSNFPTETAGDVVLNTDGTVSYIKMTRTGDNYFGSAKSYILGGQGTGAVGTPTVQTVTGLSLLNEGRSYATPPTLIFEGGGGGGAQGAAEIDTLGKLSTVSVVDPGEFYQEPPYILVTGGGGIGAKATAVISQGEITAINVTDPGEGYTSPPNIIFTKLVNLKRKTRSRQAFNSTTNYITGLLKDVEPDDIEIFVQSTDAFPGSGELILNDETISYTGRSRNRFTGLSRGVNFNYDQRVILDPGQNDQTGSSLYKFNVNDRVIRRIENENNKIAKVYDWDPATRELLVTFEVDELAFIDAGIASTEDAIVQFDAGVANTTGSAALPHIIEVEDGETIVTLTVPIATLQDRKLQDNIGGLDADGNVIGDGIPDLFNAGTAFENQISLDGGIYSSLYGIEETQGGQNTTLFQVGDNIKDASIPQLFATVVEAGGLSEGVDHTALVYLQLDPNSSNGQNFSLNEVVTGSVSGITGTVVAWDSATSLLTLSSITPYNTGNVNVGVAGLLYEYSYNSTIVDFIIQDAGTNYSAVPTISIENTGDIQATGTAVMTTANDQISSVTINNGGYGIAQTIDGTYNLHPIITVTNAVGDTTGSGAVIQAILGGENAVGNAGASYRIKGVSYSSSIRS</sequence>
<organism evidence="2 3">
    <name type="scientific">Synechococcus phage S-CAM8</name>
    <dbReference type="NCBI Taxonomy" id="754038"/>
    <lineage>
        <taxon>Viruses</taxon>
        <taxon>Duplodnaviria</taxon>
        <taxon>Heunggongvirae</taxon>
        <taxon>Uroviricota</taxon>
        <taxon>Caudoviricetes</taxon>
        <taxon>Pantevenvirales</taxon>
        <taxon>Kyanoviridae</taxon>
        <taxon>Neritesvirus</taxon>
        <taxon>Neritesvirus scam8</taxon>
    </lineage>
</organism>
<dbReference type="EMBL" id="JF974299">
    <property type="protein sequence ID" value="AET72588.1"/>
    <property type="molecule type" value="Genomic_DNA"/>
</dbReference>
<feature type="domain" description="YHYH" evidence="1">
    <location>
        <begin position="499"/>
        <end position="546"/>
    </location>
</feature>
<dbReference type="InterPro" id="IPR025924">
    <property type="entry name" value="YHYH_dom"/>
</dbReference>
<dbReference type="Proteomes" id="UP000297591">
    <property type="component" value="Segment"/>
</dbReference>
<proteinExistence type="predicted"/>
<protein>
    <recommendedName>
        <fullName evidence="1">YHYH domain-containing protein</fullName>
    </recommendedName>
</protein>
<accession>G8EXP8</accession>
<feature type="domain" description="YHYH" evidence="1">
    <location>
        <begin position="688"/>
        <end position="733"/>
    </location>
</feature>
<dbReference type="Pfam" id="PF14240">
    <property type="entry name" value="YHYH"/>
    <property type="match status" value="2"/>
</dbReference>
<name>G8EXP8_9CAUD</name>